<evidence type="ECO:0000259" key="3">
    <source>
        <dbReference type="PROSITE" id="PS50106"/>
    </source>
</evidence>
<dbReference type="PANTHER" id="PTHR22939">
    <property type="entry name" value="SERINE PROTEASE FAMILY S1C HTRA-RELATED"/>
    <property type="match status" value="1"/>
</dbReference>
<dbReference type="PANTHER" id="PTHR22939:SF129">
    <property type="entry name" value="SERINE PROTEASE HTRA2, MITOCHONDRIAL"/>
    <property type="match status" value="1"/>
</dbReference>
<dbReference type="AlphaFoldDB" id="A0A5B9E9R3"/>
<dbReference type="Pfam" id="PF13180">
    <property type="entry name" value="PDZ_2"/>
    <property type="match status" value="2"/>
</dbReference>
<dbReference type="SUPFAM" id="SSF50156">
    <property type="entry name" value="PDZ domain-like"/>
    <property type="match status" value="2"/>
</dbReference>
<feature type="domain" description="PDZ" evidence="3">
    <location>
        <begin position="43"/>
        <end position="134"/>
    </location>
</feature>
<dbReference type="Gene3D" id="2.30.42.10">
    <property type="match status" value="2"/>
</dbReference>
<evidence type="ECO:0000256" key="1">
    <source>
        <dbReference type="ARBA" id="ARBA00010541"/>
    </source>
</evidence>
<proteinExistence type="inferred from homology"/>
<dbReference type="EMBL" id="CP042806">
    <property type="protein sequence ID" value="QEE27370.1"/>
    <property type="molecule type" value="Genomic_DNA"/>
</dbReference>
<protein>
    <submittedName>
        <fullName evidence="4">PDZ domain-containing protein</fullName>
    </submittedName>
</protein>
<evidence type="ECO:0000256" key="2">
    <source>
        <dbReference type="SAM" id="SignalP"/>
    </source>
</evidence>
<dbReference type="PROSITE" id="PS50106">
    <property type="entry name" value="PDZ"/>
    <property type="match status" value="2"/>
</dbReference>
<dbReference type="InterPro" id="IPR036034">
    <property type="entry name" value="PDZ_sf"/>
</dbReference>
<sequence length="310" mass="34223">MKYFPAHSISRLTIVAVALATGLCTAAAHAQEWSDQAPWRLVLVAGNRSAQGYLGVDFRDLSQDQISSLKLKDGRGVEVVMIDHDGPACKAGLREHDVILQMDGQPIENEDQLRRILHESSPGRRIALVVSRDGQQQTYQVTLANRSEIERKAWSQHFVVPDPAIDATGSSRREESSIARLGDKLLPSPSVIFGLPRIGVTLDPMEPQLAEFFGSPNGKGLLVRNVEPNSAAERAGMRAGDVVLKVNGVAVATRNDWLRALHDGKSKPVAVTILREKREQTLTVNLEDKKKGEMDDDQDRRHAMLFQFVL</sequence>
<feature type="chain" id="PRO_5023043495" evidence="2">
    <location>
        <begin position="31"/>
        <end position="310"/>
    </location>
</feature>
<evidence type="ECO:0000313" key="5">
    <source>
        <dbReference type="Proteomes" id="UP000321820"/>
    </source>
</evidence>
<dbReference type="CDD" id="cd06779">
    <property type="entry name" value="cpPDZ_Deg_HtrA-like"/>
    <property type="match status" value="1"/>
</dbReference>
<evidence type="ECO:0000313" key="4">
    <source>
        <dbReference type="EMBL" id="QEE27370.1"/>
    </source>
</evidence>
<feature type="signal peptide" evidence="2">
    <location>
        <begin position="1"/>
        <end position="30"/>
    </location>
</feature>
<organism evidence="4 5">
    <name type="scientific">Terriglobus albidus</name>
    <dbReference type="NCBI Taxonomy" id="1592106"/>
    <lineage>
        <taxon>Bacteria</taxon>
        <taxon>Pseudomonadati</taxon>
        <taxon>Acidobacteriota</taxon>
        <taxon>Terriglobia</taxon>
        <taxon>Terriglobales</taxon>
        <taxon>Acidobacteriaceae</taxon>
        <taxon>Terriglobus</taxon>
    </lineage>
</organism>
<gene>
    <name evidence="4" type="ORF">FTW19_04695</name>
</gene>
<name>A0A5B9E9R3_9BACT</name>
<dbReference type="RefSeq" id="WP_147646562.1">
    <property type="nucleotide sequence ID" value="NZ_CP042806.1"/>
</dbReference>
<dbReference type="InterPro" id="IPR001478">
    <property type="entry name" value="PDZ"/>
</dbReference>
<dbReference type="OrthoDB" id="109450at2"/>
<dbReference type="KEGG" id="talb:FTW19_04695"/>
<keyword evidence="2" id="KW-0732">Signal</keyword>
<accession>A0A5B9E9R3</accession>
<keyword evidence="5" id="KW-1185">Reference proteome</keyword>
<comment type="similarity">
    <text evidence="1">Belongs to the peptidase S1C family.</text>
</comment>
<dbReference type="SMART" id="SM00228">
    <property type="entry name" value="PDZ"/>
    <property type="match status" value="2"/>
</dbReference>
<reference evidence="4 5" key="1">
    <citation type="submission" date="2019-08" db="EMBL/GenBank/DDBJ databases">
        <title>Complete genome sequence of Terriglobus albidus strain ORNL.</title>
        <authorList>
            <person name="Podar M."/>
        </authorList>
    </citation>
    <scope>NUCLEOTIDE SEQUENCE [LARGE SCALE GENOMIC DNA]</scope>
    <source>
        <strain evidence="4 5">ORNL</strain>
    </source>
</reference>
<dbReference type="Proteomes" id="UP000321820">
    <property type="component" value="Chromosome"/>
</dbReference>
<feature type="domain" description="PDZ" evidence="3">
    <location>
        <begin position="194"/>
        <end position="251"/>
    </location>
</feature>